<dbReference type="CDD" id="cd02440">
    <property type="entry name" value="AdoMet_MTases"/>
    <property type="match status" value="1"/>
</dbReference>
<dbReference type="PATRIC" id="fig|882211.3.peg.799"/>
<dbReference type="InterPro" id="IPR041698">
    <property type="entry name" value="Methyltransf_25"/>
</dbReference>
<dbReference type="EMBL" id="FNUD01000002">
    <property type="protein sequence ID" value="SEE80767.1"/>
    <property type="molecule type" value="Genomic_DNA"/>
</dbReference>
<evidence type="ECO:0000256" key="2">
    <source>
        <dbReference type="ARBA" id="ARBA00022679"/>
    </source>
</evidence>
<dbReference type="RefSeq" id="WP_048359508.1">
    <property type="nucleotide sequence ID" value="NZ_FNUD01000002.1"/>
</dbReference>
<reference evidence="4" key="1">
    <citation type="submission" date="2016-10" db="EMBL/GenBank/DDBJ databases">
        <authorList>
            <person name="Varghese N."/>
            <person name="Submissions S."/>
        </authorList>
    </citation>
    <scope>NUCLEOTIDE SEQUENCE [LARGE SCALE GENOMIC DNA]</scope>
    <source>
        <strain evidence="4">LMG 25555</strain>
    </source>
</reference>
<dbReference type="Pfam" id="PF13649">
    <property type="entry name" value="Methyltransf_25"/>
    <property type="match status" value="1"/>
</dbReference>
<dbReference type="PANTHER" id="PTHR43861:SF1">
    <property type="entry name" value="TRANS-ACONITATE 2-METHYLTRANSFERASE"/>
    <property type="match status" value="1"/>
</dbReference>
<keyword evidence="1 4" id="KW-0489">Methyltransferase</keyword>
<evidence type="ECO:0000313" key="4">
    <source>
        <dbReference type="EMBL" id="SEE80767.1"/>
    </source>
</evidence>
<dbReference type="GO" id="GO:0008168">
    <property type="term" value="F:methyltransferase activity"/>
    <property type="evidence" value="ECO:0007669"/>
    <property type="project" value="UniProtKB-KW"/>
</dbReference>
<evidence type="ECO:0000259" key="3">
    <source>
        <dbReference type="Pfam" id="PF13649"/>
    </source>
</evidence>
<evidence type="ECO:0000256" key="1">
    <source>
        <dbReference type="ARBA" id="ARBA00022603"/>
    </source>
</evidence>
<dbReference type="SUPFAM" id="SSF53335">
    <property type="entry name" value="S-adenosyl-L-methionine-dependent methyltransferases"/>
    <property type="match status" value="1"/>
</dbReference>
<gene>
    <name evidence="4" type="ORF">SAMN04489800_2256</name>
</gene>
<dbReference type="GO" id="GO:0032259">
    <property type="term" value="P:methylation"/>
    <property type="evidence" value="ECO:0007669"/>
    <property type="project" value="UniProtKB-KW"/>
</dbReference>
<dbReference type="AlphaFoldDB" id="A0A0J6GKE1"/>
<dbReference type="PANTHER" id="PTHR43861">
    <property type="entry name" value="TRANS-ACONITATE 2-METHYLTRANSFERASE-RELATED"/>
    <property type="match status" value="1"/>
</dbReference>
<proteinExistence type="predicted"/>
<accession>A0A0J6GKE1</accession>
<keyword evidence="2" id="KW-0808">Transferase</keyword>
<name>A0A0J6GKE1_PSEDM</name>
<comment type="caution">
    <text evidence="4">The sequence shown here is derived from an EMBL/GenBank/DDBJ whole genome shotgun (WGS) entry which is preliminary data.</text>
</comment>
<dbReference type="Proteomes" id="UP000183613">
    <property type="component" value="Unassembled WGS sequence"/>
</dbReference>
<sequence length="216" mass="24294">MSSQLPSTRIELEFAERYDREHAKVCLQARPQGLVRRLALWREKRLVRRALKVAGEPGLVLDLACGAGRFWPVLAEHGNRVILAADSSQGMLEHARTHHSASLLARIKLFQSSVFSIDMSENAVDCIFCMQLFHHVRDSEHRLAILRELHRVSRDSLILSVPVGRSSAQANDPQRIVVSKAEIEAQFAVAGFSILKQYEVLPGCDMGSIYILRKET</sequence>
<dbReference type="OrthoDB" id="5608223at2"/>
<keyword evidence="5" id="KW-1185">Reference proteome</keyword>
<feature type="domain" description="Methyltransferase" evidence="3">
    <location>
        <begin position="60"/>
        <end position="154"/>
    </location>
</feature>
<evidence type="ECO:0000313" key="5">
    <source>
        <dbReference type="Proteomes" id="UP000183613"/>
    </source>
</evidence>
<dbReference type="InterPro" id="IPR029063">
    <property type="entry name" value="SAM-dependent_MTases_sf"/>
</dbReference>
<protein>
    <submittedName>
        <fullName evidence="4">Methyltransferase domain-containing protein</fullName>
    </submittedName>
</protein>
<dbReference type="Gene3D" id="3.40.50.150">
    <property type="entry name" value="Vaccinia Virus protein VP39"/>
    <property type="match status" value="1"/>
</dbReference>
<organism evidence="4 5">
    <name type="scientific">Pseudomonas deceptionensis</name>
    <dbReference type="NCBI Taxonomy" id="882211"/>
    <lineage>
        <taxon>Bacteria</taxon>
        <taxon>Pseudomonadati</taxon>
        <taxon>Pseudomonadota</taxon>
        <taxon>Gammaproteobacteria</taxon>
        <taxon>Pseudomonadales</taxon>
        <taxon>Pseudomonadaceae</taxon>
        <taxon>Pseudomonas</taxon>
    </lineage>
</organism>